<evidence type="ECO:0000256" key="7">
    <source>
        <dbReference type="ARBA" id="ARBA00022989"/>
    </source>
</evidence>
<sequence length="313" mass="35427">MLDIFIAVILDYLIGDPEYALHPIRLMGQIISGEEKLIRRKVNSPVGLRVSGLIVVVLNLAIGFFVPFYILKITSRIPLIYRLTNIYFIYSAIAGRCLSDEAKKIYYALNKSLEEARHRLSFIVGRDTLKLNEQEILRATVETVAENTSDGVIAPLFYIMVFGAPLGMVYKFVNTMDSMLGYRNKKYKDLGFFPAKTDDVFNFIPARLTGILMCISSIWKYDVKRGLKIMIRDRKNHKSPNCAYPEGAVAGLLGVQLGGSNFYNGELVIKPTIGDNYRELTKNDILASVDILYRTLTLSLILYYLINLLLKVI</sequence>
<feature type="transmembrane region" description="Helical" evidence="9">
    <location>
        <begin position="152"/>
        <end position="173"/>
    </location>
</feature>
<dbReference type="GO" id="GO:0009236">
    <property type="term" value="P:cobalamin biosynthetic process"/>
    <property type="evidence" value="ECO:0007669"/>
    <property type="project" value="UniProtKB-UniRule"/>
</dbReference>
<keyword evidence="8 9" id="KW-0472">Membrane</keyword>
<comment type="pathway">
    <text evidence="2 9">Cofactor biosynthesis; adenosylcobalamin biosynthesis.</text>
</comment>
<dbReference type="AlphaFoldDB" id="A0A4Z0DA03"/>
<comment type="function">
    <text evidence="9">Converts cobyric acid to cobinamide by the addition of aminopropanol on the F carboxylic group.</text>
</comment>
<evidence type="ECO:0000313" key="11">
    <source>
        <dbReference type="Proteomes" id="UP000298381"/>
    </source>
</evidence>
<evidence type="ECO:0000256" key="5">
    <source>
        <dbReference type="ARBA" id="ARBA00022573"/>
    </source>
</evidence>
<evidence type="ECO:0000256" key="9">
    <source>
        <dbReference type="HAMAP-Rule" id="MF_00024"/>
    </source>
</evidence>
<name>A0A4Z0DA03_9FIRM</name>
<dbReference type="NCBIfam" id="TIGR00380">
    <property type="entry name" value="cobal_cbiB"/>
    <property type="match status" value="1"/>
</dbReference>
<protein>
    <recommendedName>
        <fullName evidence="9">Cobalamin biosynthesis protein CobD</fullName>
    </recommendedName>
</protein>
<accession>A0A4Z0DA03</accession>
<evidence type="ECO:0000313" key="10">
    <source>
        <dbReference type="EMBL" id="TFZ41700.1"/>
    </source>
</evidence>
<evidence type="ECO:0000256" key="8">
    <source>
        <dbReference type="ARBA" id="ARBA00023136"/>
    </source>
</evidence>
<feature type="transmembrane region" description="Helical" evidence="9">
    <location>
        <begin position="46"/>
        <end position="70"/>
    </location>
</feature>
<comment type="similarity">
    <text evidence="3 9">Belongs to the CobD/CbiB family.</text>
</comment>
<dbReference type="InterPro" id="IPR004485">
    <property type="entry name" value="Cobalamin_biosynth_CobD/CbiB"/>
</dbReference>
<dbReference type="RefSeq" id="WP_135269882.1">
    <property type="nucleotide sequence ID" value="NZ_SRIB01000001.1"/>
</dbReference>
<dbReference type="PANTHER" id="PTHR34308:SF1">
    <property type="entry name" value="COBALAMIN BIOSYNTHESIS PROTEIN CBIB"/>
    <property type="match status" value="1"/>
</dbReference>
<evidence type="ECO:0000256" key="1">
    <source>
        <dbReference type="ARBA" id="ARBA00004651"/>
    </source>
</evidence>
<keyword evidence="11" id="KW-1185">Reference proteome</keyword>
<gene>
    <name evidence="9 10" type="primary">cobD</name>
    <name evidence="10" type="ORF">E4100_00780</name>
</gene>
<dbReference type="GO" id="GO:0015420">
    <property type="term" value="F:ABC-type vitamin B12 transporter activity"/>
    <property type="evidence" value="ECO:0007669"/>
    <property type="project" value="UniProtKB-UniRule"/>
</dbReference>
<dbReference type="HAMAP" id="MF_00024">
    <property type="entry name" value="CobD_CbiB"/>
    <property type="match status" value="1"/>
</dbReference>
<reference evidence="10 11" key="1">
    <citation type="submission" date="2019-03" db="EMBL/GenBank/DDBJ databases">
        <title>Draft genome sequence data and analysis of a Fermenting Bacterium, Soehngenia longevitae strain 1933PT, isolated from petroleum reservoir in Azerbaijan.</title>
        <authorList>
            <person name="Grouzdev D.S."/>
            <person name="Bidzhieva S.K."/>
            <person name="Sokolova D.S."/>
            <person name="Tourova T.P."/>
            <person name="Poltaraus A.B."/>
            <person name="Nazina T.N."/>
        </authorList>
    </citation>
    <scope>NUCLEOTIDE SEQUENCE [LARGE SCALE GENOMIC DNA]</scope>
    <source>
        <strain evidence="10 11">1933P</strain>
    </source>
</reference>
<comment type="caution">
    <text evidence="10">The sequence shown here is derived from an EMBL/GenBank/DDBJ whole genome shotgun (WGS) entry which is preliminary data.</text>
</comment>
<evidence type="ECO:0000256" key="6">
    <source>
        <dbReference type="ARBA" id="ARBA00022692"/>
    </source>
</evidence>
<proteinExistence type="inferred from homology"/>
<comment type="caution">
    <text evidence="9">Lacks conserved residue(s) required for the propagation of feature annotation.</text>
</comment>
<dbReference type="OrthoDB" id="9811967at2"/>
<evidence type="ECO:0000256" key="3">
    <source>
        <dbReference type="ARBA" id="ARBA00006263"/>
    </source>
</evidence>
<keyword evidence="4 9" id="KW-1003">Cell membrane</keyword>
<dbReference type="UniPathway" id="UPA00148"/>
<organism evidence="10 11">
    <name type="scientific">Soehngenia longivitae</name>
    <dbReference type="NCBI Taxonomy" id="2562294"/>
    <lineage>
        <taxon>Bacteria</taxon>
        <taxon>Bacillati</taxon>
        <taxon>Bacillota</taxon>
        <taxon>Tissierellia</taxon>
        <taxon>Tissierellales</taxon>
        <taxon>Tissierellaceae</taxon>
        <taxon>Soehngenia</taxon>
    </lineage>
</organism>
<evidence type="ECO:0000256" key="2">
    <source>
        <dbReference type="ARBA" id="ARBA00004953"/>
    </source>
</evidence>
<keyword evidence="7 9" id="KW-1133">Transmembrane helix</keyword>
<dbReference type="Proteomes" id="UP000298381">
    <property type="component" value="Unassembled WGS sequence"/>
</dbReference>
<dbReference type="Pfam" id="PF03186">
    <property type="entry name" value="CobD_Cbib"/>
    <property type="match status" value="1"/>
</dbReference>
<dbReference type="PANTHER" id="PTHR34308">
    <property type="entry name" value="COBALAMIN BIOSYNTHESIS PROTEIN CBIB"/>
    <property type="match status" value="1"/>
</dbReference>
<comment type="subcellular location">
    <subcellularLocation>
        <location evidence="1 9">Cell membrane</location>
        <topology evidence="1 9">Multi-pass membrane protein</topology>
    </subcellularLocation>
</comment>
<dbReference type="GO" id="GO:0048472">
    <property type="term" value="F:threonine-phosphate decarboxylase activity"/>
    <property type="evidence" value="ECO:0007669"/>
    <property type="project" value="InterPro"/>
</dbReference>
<feature type="transmembrane region" description="Helical" evidence="9">
    <location>
        <begin position="291"/>
        <end position="310"/>
    </location>
</feature>
<keyword evidence="5 9" id="KW-0169">Cobalamin biosynthesis</keyword>
<evidence type="ECO:0000256" key="4">
    <source>
        <dbReference type="ARBA" id="ARBA00022475"/>
    </source>
</evidence>
<dbReference type="EMBL" id="SRIB01000001">
    <property type="protein sequence ID" value="TFZ41700.1"/>
    <property type="molecule type" value="Genomic_DNA"/>
</dbReference>
<dbReference type="GO" id="GO:0005886">
    <property type="term" value="C:plasma membrane"/>
    <property type="evidence" value="ECO:0007669"/>
    <property type="project" value="UniProtKB-SubCell"/>
</dbReference>
<keyword evidence="6 9" id="KW-0812">Transmembrane</keyword>